<dbReference type="STRING" id="767769.A0A1L9V0R0"/>
<sequence length="413" mass="45151">MQSSIDKLEAYARQVFDGAQTLTTYCRMHHAEPFPRAEASPDVQQARRLILSHLTQIQILLSEPQDFLQQLATQNQYLACLHWLGEFQVLACIPLSDSVPFQDVAELAGIPESHLRRVVRMMAATGFLREPEPGHVAHSALSASFVTRPSYLDAAMFLAETAAPAALQMPATSRDPVSTPLPMPTAHAQLPKLQRQWSAYLQYGLGHTDGNILEPLDQFDWLGLGGATVVTSGTHAIAVIRSLADRYPTLLRLIVQTPGDVDTDGICPRITPRKRATGTVQDVADADVYVIGLPSPSPTLPITAIREQMESELRAHLSVARGARRPAILLLTAHLVCVHGSASASAGERVARLHDLSLLQLANERDMEMTELIQIVNSIGDGTGRMGVVRRMVAAHTAGVLLEIRYHAYERDP</sequence>
<dbReference type="Gene3D" id="1.10.10.10">
    <property type="entry name" value="Winged helix-like DNA-binding domain superfamily/Winged helix DNA-binding domain"/>
    <property type="match status" value="1"/>
</dbReference>
<protein>
    <recommendedName>
        <fullName evidence="3">O-methyltransferase domain-containing protein</fullName>
    </recommendedName>
</protein>
<evidence type="ECO:0000313" key="1">
    <source>
        <dbReference type="EMBL" id="OJJ77422.1"/>
    </source>
</evidence>
<dbReference type="RefSeq" id="XP_067484669.1">
    <property type="nucleotide sequence ID" value="XM_067623551.1"/>
</dbReference>
<accession>A0A1L9V0R0</accession>
<organism evidence="1 2">
    <name type="scientific">Aspergillus brasiliensis (strain CBS 101740 / IMI 381727 / IBT 21946)</name>
    <dbReference type="NCBI Taxonomy" id="767769"/>
    <lineage>
        <taxon>Eukaryota</taxon>
        <taxon>Fungi</taxon>
        <taxon>Dikarya</taxon>
        <taxon>Ascomycota</taxon>
        <taxon>Pezizomycotina</taxon>
        <taxon>Eurotiomycetes</taxon>
        <taxon>Eurotiomycetidae</taxon>
        <taxon>Eurotiales</taxon>
        <taxon>Aspergillaceae</taxon>
        <taxon>Aspergillus</taxon>
        <taxon>Aspergillus subgen. Circumdati</taxon>
    </lineage>
</organism>
<dbReference type="InterPro" id="IPR036390">
    <property type="entry name" value="WH_DNA-bd_sf"/>
</dbReference>
<evidence type="ECO:0008006" key="3">
    <source>
        <dbReference type="Google" id="ProtNLM"/>
    </source>
</evidence>
<dbReference type="EMBL" id="KV878679">
    <property type="protein sequence ID" value="OJJ77422.1"/>
    <property type="molecule type" value="Genomic_DNA"/>
</dbReference>
<dbReference type="PANTHER" id="PTHR43712">
    <property type="entry name" value="PUTATIVE (AFU_ORTHOLOGUE AFUA_4G14580)-RELATED"/>
    <property type="match status" value="1"/>
</dbReference>
<proteinExistence type="predicted"/>
<dbReference type="Proteomes" id="UP000184499">
    <property type="component" value="Unassembled WGS sequence"/>
</dbReference>
<dbReference type="GeneID" id="93576039"/>
<evidence type="ECO:0000313" key="2">
    <source>
        <dbReference type="Proteomes" id="UP000184499"/>
    </source>
</evidence>
<dbReference type="AlphaFoldDB" id="A0A1L9V0R0"/>
<keyword evidence="2" id="KW-1185">Reference proteome</keyword>
<name>A0A1L9V0R0_ASPBC</name>
<reference evidence="2" key="1">
    <citation type="journal article" date="2017" name="Genome Biol.">
        <title>Comparative genomics reveals high biological diversity and specific adaptations in the industrially and medically important fungal genus Aspergillus.</title>
        <authorList>
            <person name="de Vries R.P."/>
            <person name="Riley R."/>
            <person name="Wiebenga A."/>
            <person name="Aguilar-Osorio G."/>
            <person name="Amillis S."/>
            <person name="Uchima C.A."/>
            <person name="Anderluh G."/>
            <person name="Asadollahi M."/>
            <person name="Askin M."/>
            <person name="Barry K."/>
            <person name="Battaglia E."/>
            <person name="Bayram O."/>
            <person name="Benocci T."/>
            <person name="Braus-Stromeyer S.A."/>
            <person name="Caldana C."/>
            <person name="Canovas D."/>
            <person name="Cerqueira G.C."/>
            <person name="Chen F."/>
            <person name="Chen W."/>
            <person name="Choi C."/>
            <person name="Clum A."/>
            <person name="Dos Santos R.A."/>
            <person name="Damasio A.R."/>
            <person name="Diallinas G."/>
            <person name="Emri T."/>
            <person name="Fekete E."/>
            <person name="Flipphi M."/>
            <person name="Freyberg S."/>
            <person name="Gallo A."/>
            <person name="Gournas C."/>
            <person name="Habgood R."/>
            <person name="Hainaut M."/>
            <person name="Harispe M.L."/>
            <person name="Henrissat B."/>
            <person name="Hilden K.S."/>
            <person name="Hope R."/>
            <person name="Hossain A."/>
            <person name="Karabika E."/>
            <person name="Karaffa L."/>
            <person name="Karanyi Z."/>
            <person name="Krasevec N."/>
            <person name="Kuo A."/>
            <person name="Kusch H."/>
            <person name="LaButti K."/>
            <person name="Lagendijk E.L."/>
            <person name="Lapidus A."/>
            <person name="Levasseur A."/>
            <person name="Lindquist E."/>
            <person name="Lipzen A."/>
            <person name="Logrieco A.F."/>
            <person name="MacCabe A."/>
            <person name="Maekelae M.R."/>
            <person name="Malavazi I."/>
            <person name="Melin P."/>
            <person name="Meyer V."/>
            <person name="Mielnichuk N."/>
            <person name="Miskei M."/>
            <person name="Molnar A.P."/>
            <person name="Mule G."/>
            <person name="Ngan C.Y."/>
            <person name="Orejas M."/>
            <person name="Orosz E."/>
            <person name="Ouedraogo J.P."/>
            <person name="Overkamp K.M."/>
            <person name="Park H.-S."/>
            <person name="Perrone G."/>
            <person name="Piumi F."/>
            <person name="Punt P.J."/>
            <person name="Ram A.F."/>
            <person name="Ramon A."/>
            <person name="Rauscher S."/>
            <person name="Record E."/>
            <person name="Riano-Pachon D.M."/>
            <person name="Robert V."/>
            <person name="Roehrig J."/>
            <person name="Ruller R."/>
            <person name="Salamov A."/>
            <person name="Salih N.S."/>
            <person name="Samson R.A."/>
            <person name="Sandor E."/>
            <person name="Sanguinetti M."/>
            <person name="Schuetze T."/>
            <person name="Sepcic K."/>
            <person name="Shelest E."/>
            <person name="Sherlock G."/>
            <person name="Sophianopoulou V."/>
            <person name="Squina F.M."/>
            <person name="Sun H."/>
            <person name="Susca A."/>
            <person name="Todd R.B."/>
            <person name="Tsang A."/>
            <person name="Unkles S.E."/>
            <person name="van de Wiele N."/>
            <person name="van Rossen-Uffink D."/>
            <person name="Oliveira J.V."/>
            <person name="Vesth T.C."/>
            <person name="Visser J."/>
            <person name="Yu J.-H."/>
            <person name="Zhou M."/>
            <person name="Andersen M.R."/>
            <person name="Archer D.B."/>
            <person name="Baker S.E."/>
            <person name="Benoit I."/>
            <person name="Brakhage A.A."/>
            <person name="Braus G.H."/>
            <person name="Fischer R."/>
            <person name="Frisvad J.C."/>
            <person name="Goldman G.H."/>
            <person name="Houbraken J."/>
            <person name="Oakley B."/>
            <person name="Pocsi I."/>
            <person name="Scazzocchio C."/>
            <person name="Seiboth B."/>
            <person name="vanKuyk P.A."/>
            <person name="Wortman J."/>
            <person name="Dyer P.S."/>
            <person name="Grigoriev I.V."/>
        </authorList>
    </citation>
    <scope>NUCLEOTIDE SEQUENCE [LARGE SCALE GENOMIC DNA]</scope>
    <source>
        <strain evidence="2">CBS 101740 / IMI 381727 / IBT 21946</strain>
    </source>
</reference>
<dbReference type="VEuPathDB" id="FungiDB:ASPBRDRAFT_36645"/>
<dbReference type="InterPro" id="IPR036388">
    <property type="entry name" value="WH-like_DNA-bd_sf"/>
</dbReference>
<dbReference type="SUPFAM" id="SSF46785">
    <property type="entry name" value="Winged helix' DNA-binding domain"/>
    <property type="match status" value="1"/>
</dbReference>
<dbReference type="OMA" id="LLACIQW"/>
<dbReference type="OrthoDB" id="1606438at2759"/>
<gene>
    <name evidence="1" type="ORF">ASPBRDRAFT_36645</name>
</gene>
<dbReference type="PANTHER" id="PTHR43712:SF15">
    <property type="entry name" value="MONODICTYPHENONE CLUSTER TRANSCRIPTIONAL COACTIVATOR MDPA"/>
    <property type="match status" value="1"/>
</dbReference>